<feature type="active site" description="Proton donor/acceptor" evidence="5">
    <location>
        <position position="82"/>
    </location>
</feature>
<dbReference type="SMART" id="SM00855">
    <property type="entry name" value="PGAM"/>
    <property type="match status" value="1"/>
</dbReference>
<evidence type="ECO:0000256" key="5">
    <source>
        <dbReference type="PIRSR" id="PIRSR613078-1"/>
    </source>
</evidence>
<keyword evidence="7" id="KW-0378">Hydrolase</keyword>
<dbReference type="InterPro" id="IPR005952">
    <property type="entry name" value="Phosphogly_mut1"/>
</dbReference>
<dbReference type="InterPro" id="IPR013078">
    <property type="entry name" value="His_Pase_superF_clade-1"/>
</dbReference>
<evidence type="ECO:0000313" key="7">
    <source>
        <dbReference type="EMBL" id="VYU49632.1"/>
    </source>
</evidence>
<evidence type="ECO:0000256" key="1">
    <source>
        <dbReference type="ARBA" id="ARBA00006717"/>
    </source>
</evidence>
<evidence type="ECO:0000256" key="2">
    <source>
        <dbReference type="ARBA" id="ARBA00012028"/>
    </source>
</evidence>
<dbReference type="PIRSF" id="PIRSF000709">
    <property type="entry name" value="6PFK_2-Ptase"/>
    <property type="match status" value="1"/>
</dbReference>
<feature type="active site" description="Tele-phosphohistidine intermediate" evidence="5">
    <location>
        <position position="9"/>
    </location>
</feature>
<keyword evidence="3" id="KW-0324">Glycolysis</keyword>
<evidence type="ECO:0000256" key="6">
    <source>
        <dbReference type="PIRSR" id="PIRSR613078-2"/>
    </source>
</evidence>
<reference evidence="7" key="1">
    <citation type="submission" date="2019-11" db="EMBL/GenBank/DDBJ databases">
        <authorList>
            <person name="Feng L."/>
        </authorList>
    </citation>
    <scope>NUCLEOTIDE SEQUENCE</scope>
    <source>
        <strain evidence="7">IbartlettiiLFYP30</strain>
    </source>
</reference>
<proteinExistence type="inferred from homology"/>
<organism evidence="7">
    <name type="scientific">Intestinibacter bartlettii</name>
    <dbReference type="NCBI Taxonomy" id="261299"/>
    <lineage>
        <taxon>Bacteria</taxon>
        <taxon>Bacillati</taxon>
        <taxon>Bacillota</taxon>
        <taxon>Clostridia</taxon>
        <taxon>Peptostreptococcales</taxon>
        <taxon>Peptostreptococcaceae</taxon>
        <taxon>Intestinibacter</taxon>
    </lineage>
</organism>
<feature type="binding site" evidence="6">
    <location>
        <position position="58"/>
    </location>
    <ligand>
        <name>substrate</name>
    </ligand>
</feature>
<gene>
    <name evidence="7" type="primary">pspA_1</name>
    <name evidence="7" type="ORF">IBLFYP30_00339</name>
</gene>
<dbReference type="Pfam" id="PF00300">
    <property type="entry name" value="His_Phos_1"/>
    <property type="match status" value="1"/>
</dbReference>
<dbReference type="GeneID" id="89566240"/>
<name>A0A6N3FBZ7_9FIRM</name>
<dbReference type="Gene3D" id="3.40.50.1240">
    <property type="entry name" value="Phosphoglycerate mutase-like"/>
    <property type="match status" value="1"/>
</dbReference>
<dbReference type="InterPro" id="IPR029033">
    <property type="entry name" value="His_PPase_superfam"/>
</dbReference>
<dbReference type="CDD" id="cd07067">
    <property type="entry name" value="HP_PGM_like"/>
    <property type="match status" value="1"/>
</dbReference>
<dbReference type="AlphaFoldDB" id="A0A6N3FBZ7"/>
<dbReference type="GO" id="GO:0006096">
    <property type="term" value="P:glycolytic process"/>
    <property type="evidence" value="ECO:0007669"/>
    <property type="project" value="UniProtKB-KW"/>
</dbReference>
<dbReference type="GO" id="GO:0004619">
    <property type="term" value="F:phosphoglycerate mutase activity"/>
    <property type="evidence" value="ECO:0007669"/>
    <property type="project" value="UniProtKB-EC"/>
</dbReference>
<sequence>MKKLILVRHVLTEDNELAKLSGHIDSKVSEEGKKQIEKITEFLKYEKIDRIYTTTSSRTKETVKNLANINSIEIQQSEDLQEISFGDFEGKDFKEIQKNYPDEFNKMIEQGYKYTYPNGESLIDCYERVSKGIEFILNETPEDNTILICSHAGTIRNILTYLISNTFEYHWNFKIDNASVSVVEVDNGFAVINKLNDTSFLK</sequence>
<accession>A0A6N3FBZ7</accession>
<dbReference type="EC" id="5.4.2.11" evidence="2"/>
<dbReference type="GO" id="GO:0016787">
    <property type="term" value="F:hydrolase activity"/>
    <property type="evidence" value="ECO:0007669"/>
    <property type="project" value="UniProtKB-KW"/>
</dbReference>
<dbReference type="SUPFAM" id="SSF53254">
    <property type="entry name" value="Phosphoglycerate mutase-like"/>
    <property type="match status" value="1"/>
</dbReference>
<dbReference type="PANTHER" id="PTHR11931">
    <property type="entry name" value="PHOSPHOGLYCERATE MUTASE"/>
    <property type="match status" value="1"/>
</dbReference>
<keyword evidence="4" id="KW-0413">Isomerase</keyword>
<evidence type="ECO:0000256" key="3">
    <source>
        <dbReference type="ARBA" id="ARBA00023152"/>
    </source>
</evidence>
<feature type="binding site" evidence="6">
    <location>
        <begin position="8"/>
        <end position="15"/>
    </location>
    <ligand>
        <name>substrate</name>
    </ligand>
</feature>
<dbReference type="RefSeq" id="WP_007286518.1">
    <property type="nucleotide sequence ID" value="NZ_CABIXZ010000004.1"/>
</dbReference>
<dbReference type="EMBL" id="CACRUE010000044">
    <property type="protein sequence ID" value="VYU49632.1"/>
    <property type="molecule type" value="Genomic_DNA"/>
</dbReference>
<protein>
    <recommendedName>
        <fullName evidence="2">phosphoglycerate mutase (2,3-diphosphoglycerate-dependent)</fullName>
        <ecNumber evidence="2">5.4.2.11</ecNumber>
    </recommendedName>
</protein>
<evidence type="ECO:0000256" key="4">
    <source>
        <dbReference type="ARBA" id="ARBA00023235"/>
    </source>
</evidence>
<comment type="similarity">
    <text evidence="1">Belongs to the phosphoglycerate mutase family. BPG-dependent PGAM subfamily.</text>
</comment>